<organism evidence="1">
    <name type="scientific">Homavirus sp</name>
    <dbReference type="NCBI Taxonomy" id="2487769"/>
    <lineage>
        <taxon>Viruses</taxon>
        <taxon>Varidnaviria</taxon>
        <taxon>Bamfordvirae</taxon>
        <taxon>Nucleocytoviricota</taxon>
        <taxon>Megaviricetes</taxon>
        <taxon>Imitervirales</taxon>
        <taxon>Mimiviridae</taxon>
        <taxon>Klosneuvirinae</taxon>
    </lineage>
</organism>
<proteinExistence type="predicted"/>
<reference evidence="1" key="1">
    <citation type="submission" date="2018-10" db="EMBL/GenBank/DDBJ databases">
        <title>Hidden diversity of soil giant viruses.</title>
        <authorList>
            <person name="Schulz F."/>
            <person name="Alteio L."/>
            <person name="Goudeau D."/>
            <person name="Ryan E.M."/>
            <person name="Malmstrom R.R."/>
            <person name="Blanchard J."/>
            <person name="Woyke T."/>
        </authorList>
    </citation>
    <scope>NUCLEOTIDE SEQUENCE</scope>
    <source>
        <strain evidence="1">HOV1</strain>
    </source>
</reference>
<gene>
    <name evidence="1" type="ORF">Homavirus2_25</name>
</gene>
<dbReference type="EMBL" id="MK072333">
    <property type="protein sequence ID" value="AYV82021.1"/>
    <property type="molecule type" value="Genomic_DNA"/>
</dbReference>
<evidence type="ECO:0000313" key="1">
    <source>
        <dbReference type="EMBL" id="AYV82021.1"/>
    </source>
</evidence>
<protein>
    <submittedName>
        <fullName evidence="1">Uncharacterized protein</fullName>
    </submittedName>
</protein>
<sequence>MKVSIEDKIDKYFNEKKKEISERFDPDKNYSYKLQKDDNGAFYIELYDDNKLILKAEYDLMGMYNMFNSVWYWAHNIQFIDRNMAKKSQEIKGFAKELKENYDNYDSVELEAYYYMCKNGNFYASSNNVLKMVKLMLYVTNGLWYIPICAGKDNVTCMTNKTKSSIKRMEYLMIKKIKI</sequence>
<name>A0A3G5A713_9VIRU</name>
<accession>A0A3G5A713</accession>